<name>A0A7C9IQG0_9BACT</name>
<reference evidence="1 2" key="1">
    <citation type="submission" date="2020-01" db="EMBL/GenBank/DDBJ databases">
        <title>Genome sequence of Desulfovibrio aerotolerans DSM 16695(T).</title>
        <authorList>
            <person name="Karnachuk O."/>
            <person name="Avakyan M."/>
            <person name="Mardanov A."/>
            <person name="Kadnikov V."/>
            <person name="Ravin N."/>
        </authorList>
    </citation>
    <scope>NUCLEOTIDE SEQUENCE [LARGE SCALE GENOMIC DNA]</scope>
    <source>
        <strain evidence="1 2">DSM 16695</strain>
    </source>
</reference>
<dbReference type="OrthoDB" id="5291101at2"/>
<organism evidence="1 2">
    <name type="scientific">Solidesulfovibrio aerotolerans</name>
    <dbReference type="NCBI Taxonomy" id="295255"/>
    <lineage>
        <taxon>Bacteria</taxon>
        <taxon>Pseudomonadati</taxon>
        <taxon>Thermodesulfobacteriota</taxon>
        <taxon>Desulfovibrionia</taxon>
        <taxon>Desulfovibrionales</taxon>
        <taxon>Desulfovibrionaceae</taxon>
        <taxon>Solidesulfovibrio</taxon>
    </lineage>
</organism>
<accession>A0A7C9IQG0</accession>
<dbReference type="InterPro" id="IPR023214">
    <property type="entry name" value="HAD_sf"/>
</dbReference>
<proteinExistence type="predicted"/>
<dbReference type="EMBL" id="WVUD01000098">
    <property type="protein sequence ID" value="MYL85399.1"/>
    <property type="molecule type" value="Genomic_DNA"/>
</dbReference>
<evidence type="ECO:0000313" key="2">
    <source>
        <dbReference type="Proteomes" id="UP000482487"/>
    </source>
</evidence>
<gene>
    <name evidence="1" type="ORF">GTA51_20145</name>
</gene>
<dbReference type="InterPro" id="IPR036412">
    <property type="entry name" value="HAD-like_sf"/>
</dbReference>
<evidence type="ECO:0008006" key="3">
    <source>
        <dbReference type="Google" id="ProtNLM"/>
    </source>
</evidence>
<comment type="caution">
    <text evidence="1">The sequence shown here is derived from an EMBL/GenBank/DDBJ whole genome shotgun (WGS) entry which is preliminary data.</text>
</comment>
<dbReference type="RefSeq" id="WP_160964273.1">
    <property type="nucleotide sequence ID" value="NZ_WVUD01000098.1"/>
</dbReference>
<evidence type="ECO:0000313" key="1">
    <source>
        <dbReference type="EMBL" id="MYL85399.1"/>
    </source>
</evidence>
<dbReference type="Proteomes" id="UP000482487">
    <property type="component" value="Unassembled WGS sequence"/>
</dbReference>
<dbReference type="Pfam" id="PF00702">
    <property type="entry name" value="Hydrolase"/>
    <property type="match status" value="1"/>
</dbReference>
<dbReference type="SUPFAM" id="SSF56784">
    <property type="entry name" value="HAD-like"/>
    <property type="match status" value="1"/>
</dbReference>
<sequence length="406" mass="45233">MLFLFYPDVDWLIGRPTVANAEGNICYRQRDLAWSRSKILSAKGALDEEFMGQDAVFWRRSLWARAGARLDHRFGLAADYELWVRFARHAALHTVRDELSSFRYHGDQRSLAAKAGYHREMAAVIEAELSRLRRMPATTPLDQAPPFLSLDYAAVFPPAATGTLSPRHGESPGASVGPAGLEALEAELRLLQRTLANPLSLRVDFQKDDAGLHQLSGGLPASVRYVFFDCFDTLLYRLSDEPTRLFVEVGRRLLRAGLLAAHVSPGEFRILRQVAETRAREDAWSVRRTRECSIEEIYARLAPVVGDPGRAVEAEIETERDFCYLNPNIASLIATLHRSGKRVAVLSDNYLSSAQLASVLRACGLDLGLFDLILTSRDVGVTKTEGRLFQAALKKGSAHETEKIVR</sequence>
<keyword evidence="2" id="KW-1185">Reference proteome</keyword>
<dbReference type="Gene3D" id="3.90.550.10">
    <property type="entry name" value="Spore Coat Polysaccharide Biosynthesis Protein SpsA, Chain A"/>
    <property type="match status" value="1"/>
</dbReference>
<dbReference type="Gene3D" id="3.40.50.1000">
    <property type="entry name" value="HAD superfamily/HAD-like"/>
    <property type="match status" value="1"/>
</dbReference>
<dbReference type="AlphaFoldDB" id="A0A7C9IQG0"/>
<dbReference type="InterPro" id="IPR029044">
    <property type="entry name" value="Nucleotide-diphossugar_trans"/>
</dbReference>
<protein>
    <recommendedName>
        <fullName evidence="3">HAD family hydrolase</fullName>
    </recommendedName>
</protein>
<dbReference type="SUPFAM" id="SSF53448">
    <property type="entry name" value="Nucleotide-diphospho-sugar transferases"/>
    <property type="match status" value="1"/>
</dbReference>